<keyword evidence="4" id="KW-1185">Reference proteome</keyword>
<dbReference type="Proteomes" id="UP001428817">
    <property type="component" value="Unassembled WGS sequence"/>
</dbReference>
<proteinExistence type="predicted"/>
<dbReference type="CDD" id="cd08253">
    <property type="entry name" value="zeta_crystallin"/>
    <property type="match status" value="1"/>
</dbReference>
<reference evidence="4" key="1">
    <citation type="journal article" date="2019" name="Int. J. Syst. Evol. Microbiol.">
        <title>The Global Catalogue of Microorganisms (GCM) 10K type strain sequencing project: providing services to taxonomists for standard genome sequencing and annotation.</title>
        <authorList>
            <consortium name="The Broad Institute Genomics Platform"/>
            <consortium name="The Broad Institute Genome Sequencing Center for Infectious Disease"/>
            <person name="Wu L."/>
            <person name="Ma J."/>
        </authorList>
    </citation>
    <scope>NUCLEOTIDE SEQUENCE [LARGE SCALE GENOMIC DNA]</scope>
    <source>
        <strain evidence="4">JCM 18303</strain>
    </source>
</reference>
<protein>
    <submittedName>
        <fullName evidence="3">NADPH:quinone reductase</fullName>
    </submittedName>
</protein>
<dbReference type="PANTHER" id="PTHR44154:SF1">
    <property type="entry name" value="QUINONE OXIDOREDUCTASE"/>
    <property type="match status" value="1"/>
</dbReference>
<dbReference type="SUPFAM" id="SSF50129">
    <property type="entry name" value="GroES-like"/>
    <property type="match status" value="1"/>
</dbReference>
<dbReference type="InterPro" id="IPR051603">
    <property type="entry name" value="Zinc-ADH_QOR/CCCR"/>
</dbReference>
<sequence length="330" mass="35002">MRATWYDHTGPAAEVLTYGELPDPEPGPGEVRVRIHTSGVNPADTKRRRGWAGLRMDFPRQVPHDDGAGVIDAVGPEVDPARIGTRVWLYDARVGRPIGTAAEYVCVPDRNAEPLPDRIGFVEGACISVPGRTAHRCLFRDGPLKGATVLVAGAAGAVGNAAVQQAVAAGATVIGTVGREENREIARASGCSLVLDYRHDDVVAAVLDATDGRGADRIVEVDLAANMEIDARCVAMNGTIAVYGTDSGHKPVVPVWRLMNASVTVHFELLYNLPYAAHRQAADDLNRWLTDGVVSMRVGRRFPAGEVAAAHETVETGQGGGNVVVEIVPT</sequence>
<accession>A0ABP9QI17</accession>
<dbReference type="Gene3D" id="3.90.180.10">
    <property type="entry name" value="Medium-chain alcohol dehydrogenases, catalytic domain"/>
    <property type="match status" value="1"/>
</dbReference>
<gene>
    <name evidence="3" type="ORF">GCM10023321_47630</name>
</gene>
<feature type="domain" description="Enoyl reductase (ER)" evidence="2">
    <location>
        <begin position="12"/>
        <end position="325"/>
    </location>
</feature>
<evidence type="ECO:0000313" key="3">
    <source>
        <dbReference type="EMBL" id="GAA5162269.1"/>
    </source>
</evidence>
<comment type="caution">
    <text evidence="3">The sequence shown here is derived from an EMBL/GenBank/DDBJ whole genome shotgun (WGS) entry which is preliminary data.</text>
</comment>
<dbReference type="RefSeq" id="WP_185065930.1">
    <property type="nucleotide sequence ID" value="NZ_BAABJP010000026.1"/>
</dbReference>
<evidence type="ECO:0000259" key="2">
    <source>
        <dbReference type="SMART" id="SM00829"/>
    </source>
</evidence>
<dbReference type="InterPro" id="IPR011032">
    <property type="entry name" value="GroES-like_sf"/>
</dbReference>
<evidence type="ECO:0000256" key="1">
    <source>
        <dbReference type="ARBA" id="ARBA00022857"/>
    </source>
</evidence>
<dbReference type="Pfam" id="PF00107">
    <property type="entry name" value="ADH_zinc_N"/>
    <property type="match status" value="1"/>
</dbReference>
<dbReference type="SUPFAM" id="SSF51735">
    <property type="entry name" value="NAD(P)-binding Rossmann-fold domains"/>
    <property type="match status" value="1"/>
</dbReference>
<dbReference type="PANTHER" id="PTHR44154">
    <property type="entry name" value="QUINONE OXIDOREDUCTASE"/>
    <property type="match status" value="1"/>
</dbReference>
<dbReference type="InterPro" id="IPR013154">
    <property type="entry name" value="ADH-like_N"/>
</dbReference>
<dbReference type="SMART" id="SM00829">
    <property type="entry name" value="PKS_ER"/>
    <property type="match status" value="1"/>
</dbReference>
<dbReference type="InterPro" id="IPR036291">
    <property type="entry name" value="NAD(P)-bd_dom_sf"/>
</dbReference>
<organism evidence="3 4">
    <name type="scientific">Pseudonocardia eucalypti</name>
    <dbReference type="NCBI Taxonomy" id="648755"/>
    <lineage>
        <taxon>Bacteria</taxon>
        <taxon>Bacillati</taxon>
        <taxon>Actinomycetota</taxon>
        <taxon>Actinomycetes</taxon>
        <taxon>Pseudonocardiales</taxon>
        <taxon>Pseudonocardiaceae</taxon>
        <taxon>Pseudonocardia</taxon>
    </lineage>
</organism>
<name>A0ABP9QI17_9PSEU</name>
<dbReference type="InterPro" id="IPR020843">
    <property type="entry name" value="ER"/>
</dbReference>
<evidence type="ECO:0000313" key="4">
    <source>
        <dbReference type="Proteomes" id="UP001428817"/>
    </source>
</evidence>
<dbReference type="Pfam" id="PF08240">
    <property type="entry name" value="ADH_N"/>
    <property type="match status" value="1"/>
</dbReference>
<keyword evidence="1" id="KW-0521">NADP</keyword>
<dbReference type="EMBL" id="BAABJP010000026">
    <property type="protein sequence ID" value="GAA5162269.1"/>
    <property type="molecule type" value="Genomic_DNA"/>
</dbReference>
<dbReference type="Gene3D" id="3.40.50.720">
    <property type="entry name" value="NAD(P)-binding Rossmann-like Domain"/>
    <property type="match status" value="1"/>
</dbReference>
<dbReference type="InterPro" id="IPR013149">
    <property type="entry name" value="ADH-like_C"/>
</dbReference>